<keyword evidence="6" id="KW-0540">Nuclease</keyword>
<evidence type="ECO:0000256" key="4">
    <source>
        <dbReference type="ARBA" id="ARBA00022679"/>
    </source>
</evidence>
<dbReference type="Pfam" id="PF00665">
    <property type="entry name" value="rve"/>
    <property type="match status" value="1"/>
</dbReference>
<dbReference type="InterPro" id="IPR023780">
    <property type="entry name" value="Chromo_domain"/>
</dbReference>
<keyword evidence="11" id="KW-0460">Magnesium</keyword>
<dbReference type="InterPro" id="IPR043128">
    <property type="entry name" value="Rev_trsase/Diguanyl_cyclase"/>
</dbReference>
<dbReference type="CDD" id="cd00303">
    <property type="entry name" value="retropepsin_like"/>
    <property type="match status" value="1"/>
</dbReference>
<feature type="domain" description="Chromo" evidence="19">
    <location>
        <begin position="1246"/>
        <end position="1301"/>
    </location>
</feature>
<organism evidence="22 23">
    <name type="scientific">Rhodofomes roseus</name>
    <dbReference type="NCBI Taxonomy" id="34475"/>
    <lineage>
        <taxon>Eukaryota</taxon>
        <taxon>Fungi</taxon>
        <taxon>Dikarya</taxon>
        <taxon>Basidiomycota</taxon>
        <taxon>Agaricomycotina</taxon>
        <taxon>Agaricomycetes</taxon>
        <taxon>Polyporales</taxon>
        <taxon>Rhodofomes</taxon>
    </lineage>
</organism>
<dbReference type="GO" id="GO:0003723">
    <property type="term" value="F:RNA binding"/>
    <property type="evidence" value="ECO:0007669"/>
    <property type="project" value="UniProtKB-KW"/>
</dbReference>
<dbReference type="InterPro" id="IPR000477">
    <property type="entry name" value="RT_dom"/>
</dbReference>
<dbReference type="Pfam" id="PF00078">
    <property type="entry name" value="RVT_1"/>
    <property type="match status" value="1"/>
</dbReference>
<dbReference type="InterPro" id="IPR021109">
    <property type="entry name" value="Peptidase_aspartic_dom_sf"/>
</dbReference>
<reference evidence="22 23" key="1">
    <citation type="submission" date="2019-01" db="EMBL/GenBank/DDBJ databases">
        <title>Genome sequencing of the rare red list fungi Fomitopsis rosea.</title>
        <authorList>
            <person name="Buettner E."/>
            <person name="Kellner H."/>
        </authorList>
    </citation>
    <scope>NUCLEOTIDE SEQUENCE [LARGE SCALE GENOMIC DNA]</scope>
    <source>
        <strain evidence="22 23">DSM 105464</strain>
    </source>
</reference>
<dbReference type="Gene3D" id="3.30.420.10">
    <property type="entry name" value="Ribonuclease H-like superfamily/Ribonuclease H"/>
    <property type="match status" value="1"/>
</dbReference>
<dbReference type="InterPro" id="IPR023779">
    <property type="entry name" value="Chromodomain_CS"/>
</dbReference>
<dbReference type="InterPro" id="IPR050951">
    <property type="entry name" value="Retrovirus_Pol_polyprotein"/>
</dbReference>
<dbReference type="Pfam" id="PF24626">
    <property type="entry name" value="SH3_Tf2-1"/>
    <property type="match status" value="1"/>
</dbReference>
<gene>
    <name evidence="22" type="ORF">EVJ58_g10197</name>
</gene>
<dbReference type="CDD" id="cd09274">
    <property type="entry name" value="RNase_HI_RT_Ty3"/>
    <property type="match status" value="1"/>
</dbReference>
<comment type="caution">
    <text evidence="22">The sequence shown here is derived from an EMBL/GenBank/DDBJ whole genome shotgun (WGS) entry which is preliminary data.</text>
</comment>
<evidence type="ECO:0000256" key="5">
    <source>
        <dbReference type="ARBA" id="ARBA00022695"/>
    </source>
</evidence>
<dbReference type="GO" id="GO:0003964">
    <property type="term" value="F:RNA-directed DNA polymerase activity"/>
    <property type="evidence" value="ECO:0007669"/>
    <property type="project" value="UniProtKB-KW"/>
</dbReference>
<evidence type="ECO:0000259" key="21">
    <source>
        <dbReference type="PROSITE" id="PS50994"/>
    </source>
</evidence>
<dbReference type="GO" id="GO:0003677">
    <property type="term" value="F:DNA binding"/>
    <property type="evidence" value="ECO:0007669"/>
    <property type="project" value="UniProtKB-KW"/>
</dbReference>
<keyword evidence="7" id="KW-0479">Metal-binding</keyword>
<evidence type="ECO:0000256" key="10">
    <source>
        <dbReference type="ARBA" id="ARBA00022801"/>
    </source>
</evidence>
<evidence type="ECO:0000256" key="12">
    <source>
        <dbReference type="ARBA" id="ARBA00022884"/>
    </source>
</evidence>
<evidence type="ECO:0000256" key="18">
    <source>
        <dbReference type="ARBA" id="ARBA00023242"/>
    </source>
</evidence>
<dbReference type="CDD" id="cd01647">
    <property type="entry name" value="RT_LTR"/>
    <property type="match status" value="1"/>
</dbReference>
<feature type="domain" description="Integrase catalytic" evidence="21">
    <location>
        <begin position="945"/>
        <end position="1106"/>
    </location>
</feature>
<dbReference type="InterPro" id="IPR056924">
    <property type="entry name" value="SH3_Tf2-1"/>
</dbReference>
<dbReference type="CDD" id="cd00024">
    <property type="entry name" value="CD_CSD"/>
    <property type="match status" value="1"/>
</dbReference>
<dbReference type="PROSITE" id="PS50994">
    <property type="entry name" value="INTEGRASE"/>
    <property type="match status" value="1"/>
</dbReference>
<evidence type="ECO:0000256" key="14">
    <source>
        <dbReference type="ARBA" id="ARBA00022918"/>
    </source>
</evidence>
<dbReference type="Pfam" id="PF00385">
    <property type="entry name" value="Chromo"/>
    <property type="match status" value="1"/>
</dbReference>
<evidence type="ECO:0000256" key="16">
    <source>
        <dbReference type="ARBA" id="ARBA00023125"/>
    </source>
</evidence>
<dbReference type="InterPro" id="IPR041588">
    <property type="entry name" value="Integrase_H2C2"/>
</dbReference>
<dbReference type="GO" id="GO:0006508">
    <property type="term" value="P:proteolysis"/>
    <property type="evidence" value="ECO:0007669"/>
    <property type="project" value="UniProtKB-KW"/>
</dbReference>
<dbReference type="SMART" id="SM00298">
    <property type="entry name" value="CHROMO"/>
    <property type="match status" value="1"/>
</dbReference>
<sequence>MSEGPLYVSHISNDSNRSLFIPITVRGSKIVNTKALIDSGAQSTFIHPRMLVRSGIVPEKLDAQIRVFNVDGTPNREGTITHRVQLIYDWAGTRRHIPAYVCSIGKQDVLFGWNWLQQLNPTIDWVKREVSEPIPETGTKPGFTSLRTTVEEVADEEVVELDCLTTTDEPILMEWHQESFTSLPTQLEQGEEDYHEETHEEMIARMTSDLERDEMLFSYDPQNPFLMSLSWPEAPLTREFDDDTTIWSRGAPVEPTMDRFKRTTKGNVAPAIPSLGKLTSATQMAAAKASSETPKTVEELVPAYLHDLLSVFDKSTASRLPRHTAYDHEINLKPGFTEMKTHVYPLDQKQREELDKFIEENERKGYIRPSKSPIAAPFFFVAKKDGSWRPCQDYRTLNENTVKDRYPLPLISDLLDKFKHAKVFTKMDLRAGYNNVRIREGDEWKAAFAVPGTNGSPPRLYEPTVMFFGLCNSPSTFQRMMNVIFDDMLREGWLVIYMDDILIYSADRQEHKKRTRMVIERLRQHDLYLKPEKCQFDVEEVEFLGMIIRPGSIGMDPVKMEGISNWPVPTNVKQVRSFVGFANFYRKFIHHFSERARPLVDLTRKDVRWHWDVTRQEAFSDLKNEFMKAPTLLMPDDSKPFAIECDSSKFATGGVLLQQDENGDWHPCSFISQSLNPAERNYEIYDRELLAIVRGLEAWRHYLIGAPHEVLIRSDHKNLTYWRTARKLNRRQARWSLFLSEFDYKLVHVPGSQMTIADALSRRADHDDGSDDNDDITMLPDKVFGRALTVDPDEIHFTSDYTTLLPGHLFIRAINADLLDDVKACGEKEPLVKEAMDALLGHGPPPAKMSLADWATDGELVWYQDAVYVPPDMDLRRRVVKLYHDLPSAGHPGIQKTTVLVKRDFWWPRMGDFIAKYVKGCATCHQMKVNTHPTSIPIIPIPPQSHATPFSCVTMDFATSLPTTRNGFNSLYVVVDHDSTKGAVFIPCKDDETTESTAKLYHDNVWRRFGLPTRMISDRGPQFASQVMEELCSLCGVERALSTAYHPQTDGQTERMNQELETYLRIFAANNPEQWDELLPDAEFAHNSREHSTTKASPFYLMMGYEPRGIPPITEKSTNVTAQNRMDYLTRAREEAFYAMEGAQRAVERRVKTHTQPFRKGQKVWLDTRNLRLPGLSKKLNPKREGPFTIKEVMGKATYRLDLPKTWRRVHPVFYAALLTPFVETSEHGPNYLRPPPDDAEDGARWEVEAILRHKGTGSRRRYLIKWRGYPTAEATWEPESSLEGGGDEILSEYKELHQLS</sequence>
<dbReference type="EC" id="2.7.7.49" evidence="2"/>
<keyword evidence="9" id="KW-0255">Endonuclease</keyword>
<dbReference type="Proteomes" id="UP000298390">
    <property type="component" value="Unassembled WGS sequence"/>
</dbReference>
<evidence type="ECO:0000256" key="11">
    <source>
        <dbReference type="ARBA" id="ARBA00022842"/>
    </source>
</evidence>
<keyword evidence="8" id="KW-0064">Aspartyl protease</keyword>
<dbReference type="PROSITE" id="PS50013">
    <property type="entry name" value="CHROMO_2"/>
    <property type="match status" value="1"/>
</dbReference>
<evidence type="ECO:0000256" key="9">
    <source>
        <dbReference type="ARBA" id="ARBA00022759"/>
    </source>
</evidence>
<dbReference type="GO" id="GO:0005634">
    <property type="term" value="C:nucleus"/>
    <property type="evidence" value="ECO:0007669"/>
    <property type="project" value="UniProtKB-SubCell"/>
</dbReference>
<dbReference type="FunFam" id="3.10.20.370:FF:000001">
    <property type="entry name" value="Retrovirus-related Pol polyprotein from transposon 17.6-like protein"/>
    <property type="match status" value="1"/>
</dbReference>
<dbReference type="PROSITE" id="PS00598">
    <property type="entry name" value="CHROMO_1"/>
    <property type="match status" value="1"/>
</dbReference>
<dbReference type="Pfam" id="PF17921">
    <property type="entry name" value="Integrase_H2C2"/>
    <property type="match status" value="1"/>
</dbReference>
<dbReference type="EMBL" id="SEKV01001041">
    <property type="protein sequence ID" value="TFY52103.1"/>
    <property type="molecule type" value="Genomic_DNA"/>
</dbReference>
<dbReference type="FunFam" id="3.30.420.10:FF:000032">
    <property type="entry name" value="Retrovirus-related Pol polyprotein from transposon 297-like Protein"/>
    <property type="match status" value="1"/>
</dbReference>
<dbReference type="PROSITE" id="PS50878">
    <property type="entry name" value="RT_POL"/>
    <property type="match status" value="1"/>
</dbReference>
<proteinExistence type="predicted"/>
<dbReference type="SUPFAM" id="SSF54160">
    <property type="entry name" value="Chromo domain-like"/>
    <property type="match status" value="1"/>
</dbReference>
<keyword evidence="5" id="KW-0548">Nucleotidyltransferase</keyword>
<dbReference type="InterPro" id="IPR016197">
    <property type="entry name" value="Chromo-like_dom_sf"/>
</dbReference>
<evidence type="ECO:0000256" key="7">
    <source>
        <dbReference type="ARBA" id="ARBA00022723"/>
    </source>
</evidence>
<keyword evidence="4" id="KW-0808">Transferase</keyword>
<dbReference type="PANTHER" id="PTHR37984:SF5">
    <property type="entry name" value="PROTEIN NYNRIN-LIKE"/>
    <property type="match status" value="1"/>
</dbReference>
<dbReference type="GO" id="GO:0006310">
    <property type="term" value="P:DNA recombination"/>
    <property type="evidence" value="ECO:0007669"/>
    <property type="project" value="UniProtKB-KW"/>
</dbReference>
<dbReference type="InterPro" id="IPR041373">
    <property type="entry name" value="RT_RNaseH"/>
</dbReference>
<dbReference type="Pfam" id="PF17917">
    <property type="entry name" value="RT_RNaseH"/>
    <property type="match status" value="1"/>
</dbReference>
<evidence type="ECO:0000256" key="15">
    <source>
        <dbReference type="ARBA" id="ARBA00022932"/>
    </source>
</evidence>
<evidence type="ECO:0000256" key="3">
    <source>
        <dbReference type="ARBA" id="ARBA00022670"/>
    </source>
</evidence>
<keyword evidence="12" id="KW-0694">RNA-binding</keyword>
<dbReference type="InterPro" id="IPR000953">
    <property type="entry name" value="Chromo/chromo_shadow_dom"/>
</dbReference>
<keyword evidence="15" id="KW-0239">DNA-directed DNA polymerase</keyword>
<dbReference type="GO" id="GO:0003887">
    <property type="term" value="F:DNA-directed DNA polymerase activity"/>
    <property type="evidence" value="ECO:0007669"/>
    <property type="project" value="UniProtKB-KW"/>
</dbReference>
<name>A0A4Y9XRU1_9APHY</name>
<evidence type="ECO:0000313" key="23">
    <source>
        <dbReference type="Proteomes" id="UP000298390"/>
    </source>
</evidence>
<dbReference type="InterPro" id="IPR043502">
    <property type="entry name" value="DNA/RNA_pol_sf"/>
</dbReference>
<evidence type="ECO:0000259" key="19">
    <source>
        <dbReference type="PROSITE" id="PS50013"/>
    </source>
</evidence>
<dbReference type="InterPro" id="IPR001584">
    <property type="entry name" value="Integrase_cat-core"/>
</dbReference>
<accession>A0A4Y9XRU1</accession>
<evidence type="ECO:0000256" key="6">
    <source>
        <dbReference type="ARBA" id="ARBA00022722"/>
    </source>
</evidence>
<evidence type="ECO:0000256" key="2">
    <source>
        <dbReference type="ARBA" id="ARBA00012493"/>
    </source>
</evidence>
<dbReference type="Gene3D" id="3.10.10.10">
    <property type="entry name" value="HIV Type 1 Reverse Transcriptase, subunit A, domain 1"/>
    <property type="match status" value="1"/>
</dbReference>
<evidence type="ECO:0000259" key="20">
    <source>
        <dbReference type="PROSITE" id="PS50878"/>
    </source>
</evidence>
<dbReference type="Gene3D" id="2.40.50.40">
    <property type="match status" value="1"/>
</dbReference>
<dbReference type="Gene3D" id="3.30.70.270">
    <property type="match status" value="2"/>
</dbReference>
<dbReference type="GO" id="GO:0046872">
    <property type="term" value="F:metal ion binding"/>
    <property type="evidence" value="ECO:0007669"/>
    <property type="project" value="UniProtKB-KW"/>
</dbReference>
<dbReference type="STRING" id="34475.A0A4Y9XRU1"/>
<dbReference type="InterPro" id="IPR036397">
    <property type="entry name" value="RNaseH_sf"/>
</dbReference>
<dbReference type="GO" id="GO:0015074">
    <property type="term" value="P:DNA integration"/>
    <property type="evidence" value="ECO:0007669"/>
    <property type="project" value="UniProtKB-KW"/>
</dbReference>
<keyword evidence="16" id="KW-0238">DNA-binding</keyword>
<evidence type="ECO:0000313" key="22">
    <source>
        <dbReference type="EMBL" id="TFY52103.1"/>
    </source>
</evidence>
<keyword evidence="17" id="KW-0233">DNA recombination</keyword>
<dbReference type="GO" id="GO:0006338">
    <property type="term" value="P:chromatin remodeling"/>
    <property type="evidence" value="ECO:0007669"/>
    <property type="project" value="UniProtKB-ARBA"/>
</dbReference>
<keyword evidence="13" id="KW-0229">DNA integration</keyword>
<dbReference type="SUPFAM" id="SSF53098">
    <property type="entry name" value="Ribonuclease H-like"/>
    <property type="match status" value="1"/>
</dbReference>
<dbReference type="SUPFAM" id="SSF56672">
    <property type="entry name" value="DNA/RNA polymerases"/>
    <property type="match status" value="1"/>
</dbReference>
<keyword evidence="18" id="KW-0539">Nucleus</keyword>
<dbReference type="Gene3D" id="2.40.70.10">
    <property type="entry name" value="Acid Proteases"/>
    <property type="match status" value="1"/>
</dbReference>
<dbReference type="PANTHER" id="PTHR37984">
    <property type="entry name" value="PROTEIN CBG26694"/>
    <property type="match status" value="1"/>
</dbReference>
<dbReference type="GO" id="GO:0004190">
    <property type="term" value="F:aspartic-type endopeptidase activity"/>
    <property type="evidence" value="ECO:0007669"/>
    <property type="project" value="UniProtKB-KW"/>
</dbReference>
<evidence type="ECO:0000256" key="8">
    <source>
        <dbReference type="ARBA" id="ARBA00022750"/>
    </source>
</evidence>
<dbReference type="FunFam" id="3.30.70.270:FF:000020">
    <property type="entry name" value="Transposon Tf2-6 polyprotein-like Protein"/>
    <property type="match status" value="1"/>
</dbReference>
<dbReference type="GO" id="GO:0004519">
    <property type="term" value="F:endonuclease activity"/>
    <property type="evidence" value="ECO:0007669"/>
    <property type="project" value="UniProtKB-KW"/>
</dbReference>
<evidence type="ECO:0000256" key="1">
    <source>
        <dbReference type="ARBA" id="ARBA00004123"/>
    </source>
</evidence>
<dbReference type="Gene3D" id="3.10.20.370">
    <property type="match status" value="1"/>
</dbReference>
<comment type="subcellular location">
    <subcellularLocation>
        <location evidence="1">Nucleus</location>
    </subcellularLocation>
</comment>
<protein>
    <recommendedName>
        <fullName evidence="2">RNA-directed DNA polymerase</fullName>
        <ecNumber evidence="2">2.7.7.49</ecNumber>
    </recommendedName>
</protein>
<feature type="domain" description="Reverse transcriptase" evidence="20">
    <location>
        <begin position="362"/>
        <end position="548"/>
    </location>
</feature>
<dbReference type="InterPro" id="IPR012337">
    <property type="entry name" value="RNaseH-like_sf"/>
</dbReference>
<dbReference type="SUPFAM" id="SSF50630">
    <property type="entry name" value="Acid proteases"/>
    <property type="match status" value="1"/>
</dbReference>
<keyword evidence="10" id="KW-0378">Hydrolase</keyword>
<evidence type="ECO:0000256" key="17">
    <source>
        <dbReference type="ARBA" id="ARBA00023172"/>
    </source>
</evidence>
<keyword evidence="14" id="KW-0695">RNA-directed DNA polymerase</keyword>
<dbReference type="Gene3D" id="1.10.340.70">
    <property type="match status" value="1"/>
</dbReference>
<keyword evidence="3" id="KW-0645">Protease</keyword>
<evidence type="ECO:0000256" key="13">
    <source>
        <dbReference type="ARBA" id="ARBA00022908"/>
    </source>
</evidence>